<proteinExistence type="predicted"/>
<dbReference type="STRING" id="206665.SAMN04488516_102248"/>
<accession>A0A1H0BQ38</accession>
<dbReference type="PANTHER" id="PTHR37306">
    <property type="entry name" value="COLICIN V PRODUCTION PROTEIN"/>
    <property type="match status" value="1"/>
</dbReference>
<evidence type="ECO:0000256" key="2">
    <source>
        <dbReference type="ARBA" id="ARBA00022692"/>
    </source>
</evidence>
<dbReference type="InterPro" id="IPR003825">
    <property type="entry name" value="Colicin-V_CvpA"/>
</dbReference>
<dbReference type="RefSeq" id="WP_092063546.1">
    <property type="nucleotide sequence ID" value="NZ_FNIN01000002.1"/>
</dbReference>
<dbReference type="Proteomes" id="UP000199602">
    <property type="component" value="Unassembled WGS sequence"/>
</dbReference>
<evidence type="ECO:0000256" key="4">
    <source>
        <dbReference type="ARBA" id="ARBA00023136"/>
    </source>
</evidence>
<keyword evidence="3 5" id="KW-1133">Transmembrane helix</keyword>
<evidence type="ECO:0000256" key="3">
    <source>
        <dbReference type="ARBA" id="ARBA00022989"/>
    </source>
</evidence>
<dbReference type="Pfam" id="PF02674">
    <property type="entry name" value="Colicin_V"/>
    <property type="match status" value="1"/>
</dbReference>
<evidence type="ECO:0000256" key="1">
    <source>
        <dbReference type="ARBA" id="ARBA00004141"/>
    </source>
</evidence>
<dbReference type="GO" id="GO:0016020">
    <property type="term" value="C:membrane"/>
    <property type="evidence" value="ECO:0007669"/>
    <property type="project" value="UniProtKB-SubCell"/>
</dbReference>
<dbReference type="AlphaFoldDB" id="A0A1H0BQ38"/>
<feature type="transmembrane region" description="Helical" evidence="5">
    <location>
        <begin position="65"/>
        <end position="85"/>
    </location>
</feature>
<keyword evidence="2 5" id="KW-0812">Transmembrane</keyword>
<gene>
    <name evidence="6" type="ORF">SAMN04488516_102248</name>
</gene>
<keyword evidence="4 5" id="KW-0472">Membrane</keyword>
<feature type="transmembrane region" description="Helical" evidence="5">
    <location>
        <begin position="106"/>
        <end position="125"/>
    </location>
</feature>
<reference evidence="6 7" key="1">
    <citation type="submission" date="2016-10" db="EMBL/GenBank/DDBJ databases">
        <authorList>
            <person name="de Groot N.N."/>
        </authorList>
    </citation>
    <scope>NUCLEOTIDE SEQUENCE [LARGE SCALE GENOMIC DNA]</scope>
    <source>
        <strain evidence="6 7">DSM 15269</strain>
    </source>
</reference>
<protein>
    <submittedName>
        <fullName evidence="6">Membrane protein required for colicin V production</fullName>
    </submittedName>
</protein>
<dbReference type="OrthoDB" id="5419037at2"/>
<evidence type="ECO:0000313" key="7">
    <source>
        <dbReference type="Proteomes" id="UP000199602"/>
    </source>
</evidence>
<dbReference type="PANTHER" id="PTHR37306:SF1">
    <property type="entry name" value="COLICIN V PRODUCTION PROTEIN"/>
    <property type="match status" value="1"/>
</dbReference>
<dbReference type="GO" id="GO:0009403">
    <property type="term" value="P:toxin biosynthetic process"/>
    <property type="evidence" value="ECO:0007669"/>
    <property type="project" value="InterPro"/>
</dbReference>
<dbReference type="EMBL" id="FNIN01000002">
    <property type="protein sequence ID" value="SDN47643.1"/>
    <property type="molecule type" value="Genomic_DNA"/>
</dbReference>
<keyword evidence="7" id="KW-1185">Reference proteome</keyword>
<name>A0A1H0BQ38_9BACT</name>
<evidence type="ECO:0000256" key="5">
    <source>
        <dbReference type="SAM" id="Phobius"/>
    </source>
</evidence>
<comment type="subcellular location">
    <subcellularLocation>
        <location evidence="1">Membrane</location>
        <topology evidence="1">Multi-pass membrane protein</topology>
    </subcellularLocation>
</comment>
<organism evidence="6 7">
    <name type="scientific">Desulfonauticus submarinus</name>
    <dbReference type="NCBI Taxonomy" id="206665"/>
    <lineage>
        <taxon>Bacteria</taxon>
        <taxon>Pseudomonadati</taxon>
        <taxon>Thermodesulfobacteriota</taxon>
        <taxon>Desulfovibrionia</taxon>
        <taxon>Desulfovibrionales</taxon>
        <taxon>Desulfonauticaceae</taxon>
        <taxon>Desulfonauticus</taxon>
    </lineage>
</organism>
<feature type="transmembrane region" description="Helical" evidence="5">
    <location>
        <begin position="28"/>
        <end position="45"/>
    </location>
</feature>
<sequence length="182" mass="20960">MNFLDIVFIIIITFFLLRGIYRGLVQEVSSLVALFLGFFLANKYWQDVLPYVEKILPPSSWTNVISYFVVLLGVMLGVYIISTILKHILKMAFLGWFDRIAGGSLGLLKAIILCSIMLMIMTSFLPTNAPVLKESKLAPYIHQASTSLSELLPEELKNNFERKKLFWERKWRKTLLPKLENN</sequence>
<feature type="transmembrane region" description="Helical" evidence="5">
    <location>
        <begin position="6"/>
        <end position="21"/>
    </location>
</feature>
<evidence type="ECO:0000313" key="6">
    <source>
        <dbReference type="EMBL" id="SDN47643.1"/>
    </source>
</evidence>